<name>A0ABT8ZS51_9SPHN</name>
<dbReference type="EMBL" id="JAUQOM010000007">
    <property type="protein sequence ID" value="MDO7836276.1"/>
    <property type="molecule type" value="Genomic_DNA"/>
</dbReference>
<keyword evidence="1" id="KW-0472">Membrane</keyword>
<evidence type="ECO:0000256" key="1">
    <source>
        <dbReference type="SAM" id="Phobius"/>
    </source>
</evidence>
<gene>
    <name evidence="2" type="ORF">Q4610_14600</name>
</gene>
<feature type="transmembrane region" description="Helical" evidence="1">
    <location>
        <begin position="105"/>
        <end position="120"/>
    </location>
</feature>
<feature type="transmembrane region" description="Helical" evidence="1">
    <location>
        <begin position="57"/>
        <end position="78"/>
    </location>
</feature>
<evidence type="ECO:0000313" key="2">
    <source>
        <dbReference type="EMBL" id="MDO7836276.1"/>
    </source>
</evidence>
<accession>A0ABT8ZS51</accession>
<sequence length="121" mass="13090">MNTVLLLAAVLTFLLAAVHSILGERLIFRHLVSENRWTEGAIGLLSARRWAALRSSWHLVSILGGGLGLVLLVLATVLPINESKVVGATFLISALYWIVGTRGKHPGWIVMLIIAVLAFLA</sequence>
<keyword evidence="1" id="KW-1133">Transmembrane helix</keyword>
<keyword evidence="1" id="KW-0812">Transmembrane</keyword>
<comment type="caution">
    <text evidence="2">The sequence shown here is derived from an EMBL/GenBank/DDBJ whole genome shotgun (WGS) entry which is preliminary data.</text>
</comment>
<proteinExistence type="predicted"/>
<evidence type="ECO:0008006" key="4">
    <source>
        <dbReference type="Google" id="ProtNLM"/>
    </source>
</evidence>
<protein>
    <recommendedName>
        <fullName evidence="4">DUF3325 domain-containing protein</fullName>
    </recommendedName>
</protein>
<keyword evidence="3" id="KW-1185">Reference proteome</keyword>
<dbReference type="Proteomes" id="UP001176471">
    <property type="component" value="Unassembled WGS sequence"/>
</dbReference>
<organism evidence="2 3">
    <name type="scientific">Sphingobium cyanobacteriorum</name>
    <dbReference type="NCBI Taxonomy" id="3063954"/>
    <lineage>
        <taxon>Bacteria</taxon>
        <taxon>Pseudomonadati</taxon>
        <taxon>Pseudomonadota</taxon>
        <taxon>Alphaproteobacteria</taxon>
        <taxon>Sphingomonadales</taxon>
        <taxon>Sphingomonadaceae</taxon>
        <taxon>Sphingobium</taxon>
    </lineage>
</organism>
<dbReference type="RefSeq" id="WP_304536690.1">
    <property type="nucleotide sequence ID" value="NZ_JAUQOM010000007.1"/>
</dbReference>
<reference evidence="2" key="1">
    <citation type="submission" date="2023-07" db="EMBL/GenBank/DDBJ databases">
        <title>Bacterial whole genome sequence for Sphingobium sp. HBC34.</title>
        <authorList>
            <person name="Le V."/>
            <person name="Ko S.-R."/>
            <person name="Ahn C.-Y."/>
            <person name="Oh H.-M."/>
        </authorList>
    </citation>
    <scope>NUCLEOTIDE SEQUENCE</scope>
    <source>
        <strain evidence="2">HBC34</strain>
    </source>
</reference>
<evidence type="ECO:0000313" key="3">
    <source>
        <dbReference type="Proteomes" id="UP001176471"/>
    </source>
</evidence>